<dbReference type="Pfam" id="PF09999">
    <property type="entry name" value="DUF2240"/>
    <property type="match status" value="1"/>
</dbReference>
<protein>
    <recommendedName>
        <fullName evidence="2">DUF2240 family protein</fullName>
    </recommendedName>
</protein>
<organism evidence="1">
    <name type="scientific">hydrocarbon metagenome</name>
    <dbReference type="NCBI Taxonomy" id="938273"/>
    <lineage>
        <taxon>unclassified sequences</taxon>
        <taxon>metagenomes</taxon>
        <taxon>ecological metagenomes</taxon>
    </lineage>
</organism>
<dbReference type="EMBL" id="LNQE01001275">
    <property type="protein sequence ID" value="KUG19572.1"/>
    <property type="molecule type" value="Genomic_DNA"/>
</dbReference>
<reference evidence="1" key="1">
    <citation type="journal article" date="2015" name="Proc. Natl. Acad. Sci. U.S.A.">
        <title>Networks of energetic and metabolic interactions define dynamics in microbial communities.</title>
        <authorList>
            <person name="Embree M."/>
            <person name="Liu J.K."/>
            <person name="Al-Bassam M.M."/>
            <person name="Zengler K."/>
        </authorList>
    </citation>
    <scope>NUCLEOTIDE SEQUENCE</scope>
</reference>
<dbReference type="AlphaFoldDB" id="A0A0W8FFD9"/>
<gene>
    <name evidence="1" type="ORF">ASZ90_010703</name>
</gene>
<sequence length="156" mass="17555">MSLKIVVAAPFRHMRKERLQKSEFIFYLSIDRKWMNRDQAALLLDRARERGLVEYSEGWITPLFDVSEVTLPLGFRPGSDIFEDESPAEALIGRIAAATGMTDRQVVAEMNPLITDQFDGNLRVEAAAVLIAKKYGVPFEDLLDALAESVGKKNRV</sequence>
<dbReference type="InterPro" id="IPR018716">
    <property type="entry name" value="DUF2240"/>
</dbReference>
<comment type="caution">
    <text evidence="1">The sequence shown here is derived from an EMBL/GenBank/DDBJ whole genome shotgun (WGS) entry which is preliminary data.</text>
</comment>
<evidence type="ECO:0000313" key="1">
    <source>
        <dbReference type="EMBL" id="KUG19572.1"/>
    </source>
</evidence>
<evidence type="ECO:0008006" key="2">
    <source>
        <dbReference type="Google" id="ProtNLM"/>
    </source>
</evidence>
<accession>A0A0W8FFD9</accession>
<name>A0A0W8FFD9_9ZZZZ</name>
<proteinExistence type="predicted"/>